<evidence type="ECO:0000313" key="2">
    <source>
        <dbReference type="EMBL" id="SCZ84725.1"/>
    </source>
</evidence>
<dbReference type="InterPro" id="IPR016181">
    <property type="entry name" value="Acyl_CoA_acyltransferase"/>
</dbReference>
<evidence type="ECO:0000313" key="3">
    <source>
        <dbReference type="Proteomes" id="UP000198729"/>
    </source>
</evidence>
<dbReference type="GO" id="GO:0016747">
    <property type="term" value="F:acyltransferase activity, transferring groups other than amino-acyl groups"/>
    <property type="evidence" value="ECO:0007669"/>
    <property type="project" value="InterPro"/>
</dbReference>
<dbReference type="CDD" id="cd04301">
    <property type="entry name" value="NAT_SF"/>
    <property type="match status" value="1"/>
</dbReference>
<dbReference type="EC" id="3.5.-.-" evidence="2"/>
<organism evidence="2 3">
    <name type="scientific">Nitrosomonas mobilis</name>
    <dbReference type="NCBI Taxonomy" id="51642"/>
    <lineage>
        <taxon>Bacteria</taxon>
        <taxon>Pseudomonadati</taxon>
        <taxon>Pseudomonadota</taxon>
        <taxon>Betaproteobacteria</taxon>
        <taxon>Nitrosomonadales</taxon>
        <taxon>Nitrosomonadaceae</taxon>
        <taxon>Nitrosomonas</taxon>
    </lineage>
</organism>
<dbReference type="GO" id="GO:0016787">
    <property type="term" value="F:hydrolase activity"/>
    <property type="evidence" value="ECO:0007669"/>
    <property type="project" value="UniProtKB-KW"/>
</dbReference>
<keyword evidence="2" id="KW-0378">Hydrolase</keyword>
<proteinExistence type="predicted"/>
<dbReference type="OrthoDB" id="9811121at2"/>
<name>A0A1G5SBZ2_9PROT</name>
<dbReference type="SUPFAM" id="SSF55729">
    <property type="entry name" value="Acyl-CoA N-acyltransferases (Nat)"/>
    <property type="match status" value="1"/>
</dbReference>
<reference evidence="2 3" key="1">
    <citation type="submission" date="2016-10" db="EMBL/GenBank/DDBJ databases">
        <authorList>
            <person name="de Groot N.N."/>
        </authorList>
    </citation>
    <scope>NUCLEOTIDE SEQUENCE [LARGE SCALE GENOMIC DNA]</scope>
    <source>
        <strain evidence="2">1</strain>
    </source>
</reference>
<dbReference type="InterPro" id="IPR000182">
    <property type="entry name" value="GNAT_dom"/>
</dbReference>
<dbReference type="Pfam" id="PF00583">
    <property type="entry name" value="Acetyltransf_1"/>
    <property type="match status" value="1"/>
</dbReference>
<sequence length="219" mass="25263">MSRKVVIRNTTHADVTPLIELQKHVYPTIPPWREDLLLNQLEVFPQGQFIAEIDGELVGASSSFVVLWDEWRVEHTWKEITARGSFNTHNPEGRTLYAAEVFVHPHKRGAGIGHALYHERRRLCRRLNLKRIMACGRLPGYHLYADQMSAELYAQKVVWGDLHDPVLSFQLREEFQYCGVVVGYIPEDQESRGYAALIVWLNPRYNAKKPNLIMQGEAS</sequence>
<evidence type="ECO:0000259" key="1">
    <source>
        <dbReference type="PROSITE" id="PS51186"/>
    </source>
</evidence>
<keyword evidence="3" id="KW-1185">Reference proteome</keyword>
<accession>A0A1G5SBZ2</accession>
<dbReference type="Gene3D" id="3.40.630.30">
    <property type="match status" value="1"/>
</dbReference>
<dbReference type="RefSeq" id="WP_090284434.1">
    <property type="nucleotide sequence ID" value="NZ_FMWO01000032.1"/>
</dbReference>
<dbReference type="STRING" id="51642.NSMM_260021"/>
<dbReference type="AlphaFoldDB" id="A0A1G5SBZ2"/>
<dbReference type="EMBL" id="FMWO01000032">
    <property type="protein sequence ID" value="SCZ84725.1"/>
    <property type="molecule type" value="Genomic_DNA"/>
</dbReference>
<dbReference type="PROSITE" id="PS51186">
    <property type="entry name" value="GNAT"/>
    <property type="match status" value="1"/>
</dbReference>
<protein>
    <submittedName>
        <fullName evidence="2">Hydrolase YhcX</fullName>
        <ecNumber evidence="2">3.5.-.-</ecNumber>
    </submittedName>
</protein>
<dbReference type="Proteomes" id="UP000198729">
    <property type="component" value="Unassembled WGS sequence"/>
</dbReference>
<gene>
    <name evidence="2" type="ORF">NSMM_260021</name>
</gene>
<feature type="domain" description="N-acetyltransferase" evidence="1">
    <location>
        <begin position="5"/>
        <end position="204"/>
    </location>
</feature>